<proteinExistence type="predicted"/>
<accession>A0A5J6L053</accession>
<protein>
    <submittedName>
        <fullName evidence="1">Alpha/beta hydrolase</fullName>
    </submittedName>
</protein>
<dbReference type="Gene3D" id="3.40.50.1820">
    <property type="entry name" value="alpha/beta hydrolase"/>
    <property type="match status" value="1"/>
</dbReference>
<keyword evidence="2" id="KW-1185">Reference proteome</keyword>
<dbReference type="SUPFAM" id="SSF53474">
    <property type="entry name" value="alpha/beta-Hydrolases"/>
    <property type="match status" value="1"/>
</dbReference>
<sequence>MDVILVPGLWLDASSWADVSELLAAAGHRPSALTLQGLHSRTANRNGIWLADHVAAIAAEIDRCKEKAVVVGHAEACGLMHAAVSQRPDRVAQAIHVGGFPSADGARVLSGFTVDARGVTTHTAGLSAVDPSLGVLHERMSENAAHVLDAVQRLTDHRRFTVPATVVATEFTTDDVRRWMAAGIDPVRELALMSDVTLVDLPSGRWPQIERPRDLADVLLAQLAVPRTEPERV</sequence>
<dbReference type="Proteomes" id="UP000325516">
    <property type="component" value="Chromosome"/>
</dbReference>
<dbReference type="RefSeq" id="WP_150923528.1">
    <property type="nucleotide sequence ID" value="NZ_CP044232.1"/>
</dbReference>
<reference evidence="2" key="1">
    <citation type="submission" date="2019-09" db="EMBL/GenBank/DDBJ databases">
        <title>Mumia zhuanghuii sp. nov. isolated from the intestinal contents of plateau pika (Ochotona curzoniae) in the Qinghai-Tibet plateau of China.</title>
        <authorList>
            <person name="Tian Z."/>
        </authorList>
    </citation>
    <scope>NUCLEOTIDE SEQUENCE [LARGE SCALE GENOMIC DNA]</scope>
    <source>
        <strain evidence="2">L-031</strain>
    </source>
</reference>
<dbReference type="InterPro" id="IPR029058">
    <property type="entry name" value="AB_hydrolase_fold"/>
</dbReference>
<gene>
    <name evidence="1" type="ORF">F6J85_01395</name>
</gene>
<dbReference type="AlphaFoldDB" id="A0A5J6L053"/>
<organism evidence="1 2">
    <name type="scientific">Microbacterium lushaniae</name>
    <dbReference type="NCBI Taxonomy" id="2614639"/>
    <lineage>
        <taxon>Bacteria</taxon>
        <taxon>Bacillati</taxon>
        <taxon>Actinomycetota</taxon>
        <taxon>Actinomycetes</taxon>
        <taxon>Micrococcales</taxon>
        <taxon>Microbacteriaceae</taxon>
        <taxon>Microbacterium</taxon>
    </lineage>
</organism>
<evidence type="ECO:0000313" key="2">
    <source>
        <dbReference type="Proteomes" id="UP000325516"/>
    </source>
</evidence>
<dbReference type="GO" id="GO:0016787">
    <property type="term" value="F:hydrolase activity"/>
    <property type="evidence" value="ECO:0007669"/>
    <property type="project" value="UniProtKB-KW"/>
</dbReference>
<dbReference type="KEGG" id="mlz:F6J85_01395"/>
<evidence type="ECO:0000313" key="1">
    <source>
        <dbReference type="EMBL" id="QEW01884.1"/>
    </source>
</evidence>
<name>A0A5J6L053_9MICO</name>
<keyword evidence="1" id="KW-0378">Hydrolase</keyword>
<dbReference type="EMBL" id="CP044232">
    <property type="protein sequence ID" value="QEW01884.1"/>
    <property type="molecule type" value="Genomic_DNA"/>
</dbReference>